<dbReference type="AlphaFoldDB" id="A0A0J6WGU9"/>
<accession>A0A0J6WGU9</accession>
<dbReference type="EMBL" id="JYNL01000009">
    <property type="protein sequence ID" value="KMO82470.1"/>
    <property type="molecule type" value="Genomic_DNA"/>
</dbReference>
<comment type="caution">
    <text evidence="1">The sequence shown here is derived from an EMBL/GenBank/DDBJ whole genome shotgun (WGS) entry which is preliminary data.</text>
</comment>
<organism evidence="1 2">
    <name type="scientific">Mycolicibacterium chlorophenolicum</name>
    <dbReference type="NCBI Taxonomy" id="37916"/>
    <lineage>
        <taxon>Bacteria</taxon>
        <taxon>Bacillati</taxon>
        <taxon>Actinomycetota</taxon>
        <taxon>Actinomycetes</taxon>
        <taxon>Mycobacteriales</taxon>
        <taxon>Mycobacteriaceae</taxon>
        <taxon>Mycolicibacterium</taxon>
    </lineage>
</organism>
<dbReference type="SMR" id="A0A0J6WGU9"/>
<dbReference type="PATRIC" id="fig|37916.4.peg.970"/>
<reference evidence="1 2" key="1">
    <citation type="journal article" date="2015" name="Genome Biol. Evol.">
        <title>Characterization of Three Mycobacterium spp. with Potential Use in Bioremediation by Genome Sequencing and Comparative Genomics.</title>
        <authorList>
            <person name="Das S."/>
            <person name="Pettersson B.M."/>
            <person name="Behra P.R."/>
            <person name="Ramesh M."/>
            <person name="Dasgupta S."/>
            <person name="Bhattacharya A."/>
            <person name="Kirsebom L.A."/>
        </authorList>
    </citation>
    <scope>NUCLEOTIDE SEQUENCE [LARGE SCALE GENOMIC DNA]</scope>
    <source>
        <strain evidence="1 2">DSM 43826</strain>
    </source>
</reference>
<dbReference type="RefSeq" id="WP_060937623.1">
    <property type="nucleotide sequence ID" value="NZ_JYNL01000009.1"/>
</dbReference>
<proteinExistence type="predicted"/>
<name>A0A0J6WGU9_9MYCO</name>
<evidence type="ECO:0000313" key="2">
    <source>
        <dbReference type="Proteomes" id="UP000036513"/>
    </source>
</evidence>
<sequence>MSMNVQGLSDRALIQRMNNADDFGYDDEQVELDRRLEQRGLQWRWAPVGQMFGQRVEVFDPVTGQPVDL</sequence>
<protein>
    <submittedName>
        <fullName evidence="1">Uncharacterized protein</fullName>
    </submittedName>
</protein>
<dbReference type="Proteomes" id="UP000036513">
    <property type="component" value="Unassembled WGS sequence"/>
</dbReference>
<evidence type="ECO:0000313" key="1">
    <source>
        <dbReference type="EMBL" id="KMO82470.1"/>
    </source>
</evidence>
<gene>
    <name evidence="1" type="ORF">MCHLDSM_01093</name>
</gene>
<keyword evidence="2" id="KW-1185">Reference proteome</keyword>